<dbReference type="PANTHER" id="PTHR30055">
    <property type="entry name" value="HTH-TYPE TRANSCRIPTIONAL REGULATOR RUTR"/>
    <property type="match status" value="1"/>
</dbReference>
<organism evidence="6 7">
    <name type="scientific">Streptomyces griseiscabiei</name>
    <dbReference type="NCBI Taxonomy" id="2993540"/>
    <lineage>
        <taxon>Bacteria</taxon>
        <taxon>Bacillati</taxon>
        <taxon>Actinomycetota</taxon>
        <taxon>Actinomycetes</taxon>
        <taxon>Kitasatosporales</taxon>
        <taxon>Streptomycetaceae</taxon>
        <taxon>Streptomyces</taxon>
    </lineage>
</organism>
<protein>
    <submittedName>
        <fullName evidence="6">ScbR family autoregulator-binding transcription factor</fullName>
    </submittedName>
</protein>
<dbReference type="PANTHER" id="PTHR30055:SF234">
    <property type="entry name" value="HTH-TYPE TRANSCRIPTIONAL REGULATOR BETI"/>
    <property type="match status" value="1"/>
</dbReference>
<evidence type="ECO:0000256" key="3">
    <source>
        <dbReference type="ARBA" id="ARBA00023163"/>
    </source>
</evidence>
<feature type="domain" description="HTH tetR-type" evidence="5">
    <location>
        <begin position="8"/>
        <end position="68"/>
    </location>
</feature>
<dbReference type="EMBL" id="JARAVY010000003">
    <property type="protein sequence ID" value="MDX2908722.1"/>
    <property type="molecule type" value="Genomic_DNA"/>
</dbReference>
<dbReference type="SUPFAM" id="SSF46689">
    <property type="entry name" value="Homeodomain-like"/>
    <property type="match status" value="1"/>
</dbReference>
<keyword evidence="3" id="KW-0804">Transcription</keyword>
<keyword evidence="7" id="KW-1185">Reference proteome</keyword>
<evidence type="ECO:0000259" key="5">
    <source>
        <dbReference type="PROSITE" id="PS50977"/>
    </source>
</evidence>
<dbReference type="SUPFAM" id="SSF48498">
    <property type="entry name" value="Tetracyclin repressor-like, C-terminal domain"/>
    <property type="match status" value="1"/>
</dbReference>
<reference evidence="6 7" key="1">
    <citation type="journal article" date="2023" name="Microb. Genom.">
        <title>Mesoterricola silvestris gen. nov., sp. nov., Mesoterricola sediminis sp. nov., Geothrix oryzae sp. nov., Geothrix edaphica sp. nov., Geothrix rubra sp. nov., and Geothrix limicola sp. nov., six novel members of Acidobacteriota isolated from soils.</title>
        <authorList>
            <person name="Weisberg A.J."/>
            <person name="Pearce E."/>
            <person name="Kramer C.G."/>
            <person name="Chang J.H."/>
            <person name="Clarke C.R."/>
        </authorList>
    </citation>
    <scope>NUCLEOTIDE SEQUENCE [LARGE SCALE GENOMIC DNA]</scope>
    <source>
        <strain evidence="6 7">NRRL_B-2795</strain>
    </source>
</reference>
<dbReference type="InterPro" id="IPR050109">
    <property type="entry name" value="HTH-type_TetR-like_transc_reg"/>
</dbReference>
<proteinExistence type="predicted"/>
<dbReference type="NCBIfam" id="NF041196">
    <property type="entry name" value="ScbR_bind_reg"/>
    <property type="match status" value="1"/>
</dbReference>
<dbReference type="RefSeq" id="WP_086753466.1">
    <property type="nucleotide sequence ID" value="NZ_JAGJBZ010000006.1"/>
</dbReference>
<dbReference type="PROSITE" id="PS01081">
    <property type="entry name" value="HTH_TETR_1"/>
    <property type="match status" value="1"/>
</dbReference>
<dbReference type="InterPro" id="IPR047923">
    <property type="entry name" value="ArpA-like"/>
</dbReference>
<dbReference type="InterPro" id="IPR036271">
    <property type="entry name" value="Tet_transcr_reg_TetR-rel_C_sf"/>
</dbReference>
<keyword evidence="2 4" id="KW-0238">DNA-binding</keyword>
<dbReference type="InterPro" id="IPR009057">
    <property type="entry name" value="Homeodomain-like_sf"/>
</dbReference>
<dbReference type="Pfam" id="PF00440">
    <property type="entry name" value="TetR_N"/>
    <property type="match status" value="1"/>
</dbReference>
<evidence type="ECO:0000313" key="7">
    <source>
        <dbReference type="Proteomes" id="UP001271723"/>
    </source>
</evidence>
<sequence length="211" mass="22672">MATQERAIRTRNALIKAAAELLDQEGPASVSLAAISARAGVSNGALHFHFPNKTALLDTVVVEAEAQLRRVTRPRDLHTVQALIDASHDLVQELGRNVVLRVGFRLSGRGEHSEAAPDLWGDWQRWVEATLARADGEGALVSDASPEELAAVVVAVGAGLQARGESDVRWLERVVLTRFWALLLPRIVGSAARHHFSPAGFVPGAGEDQGF</sequence>
<dbReference type="PRINTS" id="PR00455">
    <property type="entry name" value="HTHTETR"/>
</dbReference>
<comment type="caution">
    <text evidence="6">The sequence shown here is derived from an EMBL/GenBank/DDBJ whole genome shotgun (WGS) entry which is preliminary data.</text>
</comment>
<keyword evidence="1" id="KW-0805">Transcription regulation</keyword>
<evidence type="ECO:0000256" key="2">
    <source>
        <dbReference type="ARBA" id="ARBA00023125"/>
    </source>
</evidence>
<evidence type="ECO:0000256" key="1">
    <source>
        <dbReference type="ARBA" id="ARBA00023015"/>
    </source>
</evidence>
<dbReference type="PROSITE" id="PS50977">
    <property type="entry name" value="HTH_TETR_2"/>
    <property type="match status" value="1"/>
</dbReference>
<gene>
    <name evidence="6" type="ORF">PV517_08415</name>
</gene>
<dbReference type="Proteomes" id="UP001271723">
    <property type="component" value="Unassembled WGS sequence"/>
</dbReference>
<dbReference type="InterPro" id="IPR023772">
    <property type="entry name" value="DNA-bd_HTH_TetR-type_CS"/>
</dbReference>
<evidence type="ECO:0000256" key="4">
    <source>
        <dbReference type="PROSITE-ProRule" id="PRU00335"/>
    </source>
</evidence>
<feature type="DNA-binding region" description="H-T-H motif" evidence="4">
    <location>
        <begin position="31"/>
        <end position="50"/>
    </location>
</feature>
<dbReference type="Gene3D" id="1.10.357.10">
    <property type="entry name" value="Tetracycline Repressor, domain 2"/>
    <property type="match status" value="1"/>
</dbReference>
<accession>A0ABU4KZ43</accession>
<evidence type="ECO:0000313" key="6">
    <source>
        <dbReference type="EMBL" id="MDX2908722.1"/>
    </source>
</evidence>
<dbReference type="InterPro" id="IPR001647">
    <property type="entry name" value="HTH_TetR"/>
</dbReference>
<name>A0ABU4KZ43_9ACTN</name>